<protein>
    <submittedName>
        <fullName evidence="2">GNAT family N-acetyltransferase</fullName>
    </submittedName>
</protein>
<dbReference type="Gene3D" id="3.40.630.30">
    <property type="match status" value="1"/>
</dbReference>
<dbReference type="InterPro" id="IPR000182">
    <property type="entry name" value="GNAT_dom"/>
</dbReference>
<comment type="caution">
    <text evidence="2">The sequence shown here is derived from an EMBL/GenBank/DDBJ whole genome shotgun (WGS) entry which is preliminary data.</text>
</comment>
<evidence type="ECO:0000313" key="3">
    <source>
        <dbReference type="Proteomes" id="UP001570417"/>
    </source>
</evidence>
<feature type="domain" description="N-acetyltransferase" evidence="1">
    <location>
        <begin position="3"/>
        <end position="150"/>
    </location>
</feature>
<proteinExistence type="predicted"/>
<accession>A0ABV4NDS0</accession>
<dbReference type="Pfam" id="PF00583">
    <property type="entry name" value="Acetyltransf_1"/>
    <property type="match status" value="1"/>
</dbReference>
<sequence length="168" mass="19781">MEVSLKRIELNDRHILENLFPYYVYDMSEYMGWSPNSDGLYAFKPTSLDPYWSQANHIPYFIYVDKELAGFVLLRDYPDKSEVYDIDQFFVLRKFKGKGVGKRALAELFGCYPGKWQIRVLKENTAALTFWLSAVMNVVDNDYELSLDIDVDLEMHFIRFESQLNQAD</sequence>
<dbReference type="InterPro" id="IPR016181">
    <property type="entry name" value="Acyl_CoA_acyltransferase"/>
</dbReference>
<keyword evidence="3" id="KW-1185">Reference proteome</keyword>
<dbReference type="PROSITE" id="PS51186">
    <property type="entry name" value="GNAT"/>
    <property type="match status" value="1"/>
</dbReference>
<dbReference type="CDD" id="cd04301">
    <property type="entry name" value="NAT_SF"/>
    <property type="match status" value="1"/>
</dbReference>
<evidence type="ECO:0000259" key="1">
    <source>
        <dbReference type="PROSITE" id="PS51186"/>
    </source>
</evidence>
<dbReference type="Proteomes" id="UP001570417">
    <property type="component" value="Unassembled WGS sequence"/>
</dbReference>
<dbReference type="SUPFAM" id="SSF55729">
    <property type="entry name" value="Acyl-CoA N-acyltransferases (Nat)"/>
    <property type="match status" value="1"/>
</dbReference>
<name>A0ABV4NDS0_9VIBR</name>
<evidence type="ECO:0000313" key="2">
    <source>
        <dbReference type="EMBL" id="MFA0569306.1"/>
    </source>
</evidence>
<reference evidence="2 3" key="1">
    <citation type="journal article" date="2024" name="ISME J.">
        <title>Tailless and filamentous prophages are predominant in marine Vibrio.</title>
        <authorList>
            <person name="Steensen K."/>
            <person name="Seneca J."/>
            <person name="Bartlau N."/>
            <person name="Yu X.A."/>
            <person name="Hussain F.A."/>
            <person name="Polz M.F."/>
        </authorList>
    </citation>
    <scope>NUCLEOTIDE SEQUENCE [LARGE SCALE GENOMIC DNA]</scope>
    <source>
        <strain evidence="2 3">10N.222.51.A1</strain>
    </source>
</reference>
<dbReference type="EMBL" id="JBFRUW010000049">
    <property type="protein sequence ID" value="MFA0569306.1"/>
    <property type="molecule type" value="Genomic_DNA"/>
</dbReference>
<dbReference type="RefSeq" id="WP_137375286.1">
    <property type="nucleotide sequence ID" value="NZ_AP025491.1"/>
</dbReference>
<gene>
    <name evidence="2" type="ORF">AB4566_13615</name>
</gene>
<organism evidence="2 3">
    <name type="scientific">Vibrio gallaecicus</name>
    <dbReference type="NCBI Taxonomy" id="552386"/>
    <lineage>
        <taxon>Bacteria</taxon>
        <taxon>Pseudomonadati</taxon>
        <taxon>Pseudomonadota</taxon>
        <taxon>Gammaproteobacteria</taxon>
        <taxon>Vibrionales</taxon>
        <taxon>Vibrionaceae</taxon>
        <taxon>Vibrio</taxon>
    </lineage>
</organism>